<dbReference type="HOGENOM" id="CLU_3045585_0_0_11"/>
<accession>D5PJ10</accession>
<proteinExistence type="predicted"/>
<dbReference type="AlphaFoldDB" id="D5PJ10"/>
<dbReference type="Proteomes" id="UP000003653">
    <property type="component" value="Unassembled WGS sequence"/>
</dbReference>
<organism evidence="1 2">
    <name type="scientific">Mycobacterium parascrofulaceum ATCC BAA-614</name>
    <dbReference type="NCBI Taxonomy" id="525368"/>
    <lineage>
        <taxon>Bacteria</taxon>
        <taxon>Bacillati</taxon>
        <taxon>Actinomycetota</taxon>
        <taxon>Actinomycetes</taxon>
        <taxon>Mycobacteriales</taxon>
        <taxon>Mycobacteriaceae</taxon>
        <taxon>Mycobacterium</taxon>
        <taxon>Mycobacterium simiae complex</taxon>
    </lineage>
</organism>
<comment type="caution">
    <text evidence="1">The sequence shown here is derived from an EMBL/GenBank/DDBJ whole genome shotgun (WGS) entry which is preliminary data.</text>
</comment>
<dbReference type="EMBL" id="ADNV01000390">
    <property type="protein sequence ID" value="EFG73946.1"/>
    <property type="molecule type" value="Genomic_DNA"/>
</dbReference>
<sequence length="54" mass="5947">MISKSNTSKLLAIREAVTGLGITILPGWKIPPQRHRAGAGDIRPWSAYRIFVTT</sequence>
<evidence type="ECO:0000313" key="1">
    <source>
        <dbReference type="EMBL" id="EFG73946.1"/>
    </source>
</evidence>
<name>D5PJ10_9MYCO</name>
<gene>
    <name evidence="1" type="ORF">HMPREF0591_6154</name>
</gene>
<keyword evidence="2" id="KW-1185">Reference proteome</keyword>
<evidence type="ECO:0000313" key="2">
    <source>
        <dbReference type="Proteomes" id="UP000003653"/>
    </source>
</evidence>
<reference evidence="1 2" key="1">
    <citation type="submission" date="2010-04" db="EMBL/GenBank/DDBJ databases">
        <authorList>
            <person name="Muzny D."/>
            <person name="Qin X."/>
            <person name="Deng J."/>
            <person name="Jiang H."/>
            <person name="Liu Y."/>
            <person name="Qu J."/>
            <person name="Song X.-Z."/>
            <person name="Zhang L."/>
            <person name="Thornton R."/>
            <person name="Coyle M."/>
            <person name="Francisco L."/>
            <person name="Jackson L."/>
            <person name="Javaid M."/>
            <person name="Korchina V."/>
            <person name="Kovar C."/>
            <person name="Mata R."/>
            <person name="Mathew T."/>
            <person name="Ngo R."/>
            <person name="Nguyen L."/>
            <person name="Nguyen N."/>
            <person name="Okwuonu G."/>
            <person name="Ongeri F."/>
            <person name="Pham C."/>
            <person name="Simmons D."/>
            <person name="Wilczek-Boney K."/>
            <person name="Hale W."/>
            <person name="Jakkamsetti A."/>
            <person name="Pham P."/>
            <person name="Ruth R."/>
            <person name="San Lucas F."/>
            <person name="Warren J."/>
            <person name="Zhang J."/>
            <person name="Zhao Z."/>
            <person name="Zhou C."/>
            <person name="Zhu D."/>
            <person name="Lee S."/>
            <person name="Bess C."/>
            <person name="Blankenburg K."/>
            <person name="Forbes L."/>
            <person name="Fu Q."/>
            <person name="Gubbala S."/>
            <person name="Hirani K."/>
            <person name="Jayaseelan J.C."/>
            <person name="Lara F."/>
            <person name="Munidasa M."/>
            <person name="Palculict T."/>
            <person name="Patil S."/>
            <person name="Pu L.-L."/>
            <person name="Saada N."/>
            <person name="Tang L."/>
            <person name="Weissenberger G."/>
            <person name="Zhu Y."/>
            <person name="Hemphill L."/>
            <person name="Shang Y."/>
            <person name="Youmans B."/>
            <person name="Ayvaz T."/>
            <person name="Ross M."/>
            <person name="Santibanez J."/>
            <person name="Aqrawi P."/>
            <person name="Gross S."/>
            <person name="Joshi V."/>
            <person name="Fowler G."/>
            <person name="Nazareth L."/>
            <person name="Reid J."/>
            <person name="Worley K."/>
            <person name="Petrosino J."/>
            <person name="Highlander S."/>
            <person name="Gibbs R."/>
        </authorList>
    </citation>
    <scope>NUCLEOTIDE SEQUENCE [LARGE SCALE GENOMIC DNA]</scope>
    <source>
        <strain evidence="1 2">ATCC BAA-614</strain>
    </source>
</reference>
<protein>
    <submittedName>
        <fullName evidence="1">Uncharacterized protein</fullName>
    </submittedName>
</protein>